<dbReference type="PROSITE" id="PS50949">
    <property type="entry name" value="HTH_GNTR"/>
    <property type="match status" value="1"/>
</dbReference>
<accession>A0ABT0K3T1</accession>
<evidence type="ECO:0000256" key="3">
    <source>
        <dbReference type="ARBA" id="ARBA00023163"/>
    </source>
</evidence>
<dbReference type="Gene3D" id="1.10.10.10">
    <property type="entry name" value="Winged helix-like DNA-binding domain superfamily/Winged helix DNA-binding domain"/>
    <property type="match status" value="1"/>
</dbReference>
<dbReference type="InterPro" id="IPR036390">
    <property type="entry name" value="WH_DNA-bd_sf"/>
</dbReference>
<protein>
    <submittedName>
        <fullName evidence="6">GntR family transcriptional regulator</fullName>
    </submittedName>
</protein>
<dbReference type="PANTHER" id="PTHR43537">
    <property type="entry name" value="TRANSCRIPTIONAL REGULATOR, GNTR FAMILY"/>
    <property type="match status" value="1"/>
</dbReference>
<keyword evidence="1" id="KW-0805">Transcription regulation</keyword>
<dbReference type="InterPro" id="IPR008920">
    <property type="entry name" value="TF_FadR/GntR_C"/>
</dbReference>
<dbReference type="Proteomes" id="UP001201873">
    <property type="component" value="Unassembled WGS sequence"/>
</dbReference>
<dbReference type="InterPro" id="IPR011711">
    <property type="entry name" value="GntR_C"/>
</dbReference>
<dbReference type="SMART" id="SM00895">
    <property type="entry name" value="FCD"/>
    <property type="match status" value="1"/>
</dbReference>
<dbReference type="RefSeq" id="WP_248826535.1">
    <property type="nucleotide sequence ID" value="NZ_JALKFT010000033.1"/>
</dbReference>
<dbReference type="PANTHER" id="PTHR43537:SF5">
    <property type="entry name" value="UXU OPERON TRANSCRIPTIONAL REGULATOR"/>
    <property type="match status" value="1"/>
</dbReference>
<evidence type="ECO:0000259" key="5">
    <source>
        <dbReference type="PROSITE" id="PS50949"/>
    </source>
</evidence>
<evidence type="ECO:0000313" key="6">
    <source>
        <dbReference type="EMBL" id="MCK9878435.1"/>
    </source>
</evidence>
<dbReference type="InterPro" id="IPR000524">
    <property type="entry name" value="Tscrpt_reg_HTH_GntR"/>
</dbReference>
<keyword evidence="3" id="KW-0804">Transcription</keyword>
<name>A0ABT0K3T1_9ACTN</name>
<feature type="domain" description="HTH gntR-type" evidence="5">
    <location>
        <begin position="95"/>
        <end position="165"/>
    </location>
</feature>
<evidence type="ECO:0000256" key="2">
    <source>
        <dbReference type="ARBA" id="ARBA00023125"/>
    </source>
</evidence>
<organism evidence="6 7">
    <name type="scientific">Frankia umida</name>
    <dbReference type="NCBI Taxonomy" id="573489"/>
    <lineage>
        <taxon>Bacteria</taxon>
        <taxon>Bacillati</taxon>
        <taxon>Actinomycetota</taxon>
        <taxon>Actinomycetes</taxon>
        <taxon>Frankiales</taxon>
        <taxon>Frankiaceae</taxon>
        <taxon>Frankia</taxon>
    </lineage>
</organism>
<evidence type="ECO:0000313" key="7">
    <source>
        <dbReference type="Proteomes" id="UP001201873"/>
    </source>
</evidence>
<dbReference type="Gene3D" id="1.20.120.530">
    <property type="entry name" value="GntR ligand-binding domain-like"/>
    <property type="match status" value="1"/>
</dbReference>
<keyword evidence="7" id="KW-1185">Reference proteome</keyword>
<evidence type="ECO:0000256" key="4">
    <source>
        <dbReference type="SAM" id="MobiDB-lite"/>
    </source>
</evidence>
<dbReference type="CDD" id="cd07377">
    <property type="entry name" value="WHTH_GntR"/>
    <property type="match status" value="1"/>
</dbReference>
<dbReference type="PRINTS" id="PR00035">
    <property type="entry name" value="HTHGNTR"/>
</dbReference>
<dbReference type="SUPFAM" id="SSF46785">
    <property type="entry name" value="Winged helix' DNA-binding domain"/>
    <property type="match status" value="1"/>
</dbReference>
<feature type="compositionally biased region" description="Low complexity" evidence="4">
    <location>
        <begin position="1"/>
        <end position="25"/>
    </location>
</feature>
<sequence length="346" mass="37378">MSAFPPTRTRTARTVTPRPPAARAAHPGGARSTSPAAAPPPAAATSAPPAPATATTTTTARGLAPGVLAASLRAAGVPAQATGSANRVGRHVRVPKTAELVAAHLRRQIVRGELHEGDALPPEAVLMEQFGVSRPTLREAFRVLESEALISVRRGAHGGARVHTPGGDVAARYTALVLEHQHTTLADIHTAHTHLETTTIRLLATTITDTHLTTLTHHLTTTTHLLDTPNPDPTTLHTHHLHFHTLLLTPPPDTTPTNHTLTTLTHMLRHILDATTHDTEPPTLDTLHHHHTTHHHLLTHLTNHDPDAAAHHWHHHLTHQSHIHITEPTTRRRIGIGEMSYKKKIG</sequence>
<dbReference type="SMART" id="SM00345">
    <property type="entry name" value="HTH_GNTR"/>
    <property type="match status" value="1"/>
</dbReference>
<evidence type="ECO:0000256" key="1">
    <source>
        <dbReference type="ARBA" id="ARBA00023015"/>
    </source>
</evidence>
<feature type="region of interest" description="Disordered" evidence="4">
    <location>
        <begin position="1"/>
        <end position="58"/>
    </location>
</feature>
<comment type="caution">
    <text evidence="6">The sequence shown here is derived from an EMBL/GenBank/DDBJ whole genome shotgun (WGS) entry which is preliminary data.</text>
</comment>
<gene>
    <name evidence="6" type="ORF">MXD59_22120</name>
</gene>
<dbReference type="EMBL" id="JALKFT010000033">
    <property type="protein sequence ID" value="MCK9878435.1"/>
    <property type="molecule type" value="Genomic_DNA"/>
</dbReference>
<dbReference type="Pfam" id="PF07729">
    <property type="entry name" value="FCD"/>
    <property type="match status" value="1"/>
</dbReference>
<keyword evidence="2" id="KW-0238">DNA-binding</keyword>
<dbReference type="SUPFAM" id="SSF48008">
    <property type="entry name" value="GntR ligand-binding domain-like"/>
    <property type="match status" value="1"/>
</dbReference>
<reference evidence="6 7" key="1">
    <citation type="submission" date="2022-04" db="EMBL/GenBank/DDBJ databases">
        <title>Genome diversity in the genus Frankia.</title>
        <authorList>
            <person name="Carlos-Shanley C."/>
            <person name="Hahn D."/>
        </authorList>
    </citation>
    <scope>NUCLEOTIDE SEQUENCE [LARGE SCALE GENOMIC DNA]</scope>
    <source>
        <strain evidence="6 7">Ag45/Mut15</strain>
    </source>
</reference>
<dbReference type="InterPro" id="IPR036388">
    <property type="entry name" value="WH-like_DNA-bd_sf"/>
</dbReference>
<feature type="compositionally biased region" description="Low complexity" evidence="4">
    <location>
        <begin position="43"/>
        <end position="58"/>
    </location>
</feature>
<proteinExistence type="predicted"/>
<feature type="non-terminal residue" evidence="6">
    <location>
        <position position="346"/>
    </location>
</feature>
<dbReference type="Pfam" id="PF00392">
    <property type="entry name" value="GntR"/>
    <property type="match status" value="1"/>
</dbReference>